<evidence type="ECO:0000256" key="3">
    <source>
        <dbReference type="SAM" id="MobiDB-lite"/>
    </source>
</evidence>
<evidence type="ECO:0000313" key="5">
    <source>
        <dbReference type="Proteomes" id="UP001596056"/>
    </source>
</evidence>
<dbReference type="SUPFAM" id="SSF51735">
    <property type="entry name" value="NAD(P)-binding Rossmann-fold domains"/>
    <property type="match status" value="1"/>
</dbReference>
<dbReference type="PANTHER" id="PTHR48107:SF16">
    <property type="entry name" value="NADPH-DEPENDENT ALDEHYDE REDUCTASE 1, CHLOROPLASTIC"/>
    <property type="match status" value="1"/>
</dbReference>
<keyword evidence="5" id="KW-1185">Reference proteome</keyword>
<comment type="similarity">
    <text evidence="1">Belongs to the short-chain dehydrogenases/reductases (SDR) family.</text>
</comment>
<evidence type="ECO:0000256" key="2">
    <source>
        <dbReference type="ARBA" id="ARBA00023002"/>
    </source>
</evidence>
<dbReference type="InterPro" id="IPR002347">
    <property type="entry name" value="SDR_fam"/>
</dbReference>
<dbReference type="Proteomes" id="UP001596056">
    <property type="component" value="Unassembled WGS sequence"/>
</dbReference>
<feature type="region of interest" description="Disordered" evidence="3">
    <location>
        <begin position="1"/>
        <end position="22"/>
    </location>
</feature>
<dbReference type="PRINTS" id="PR00080">
    <property type="entry name" value="SDRFAMILY"/>
</dbReference>
<name>A0ABW0SGM0_9RHOB</name>
<dbReference type="RefSeq" id="WP_209840873.1">
    <property type="nucleotide sequence ID" value="NZ_JAGGJP010000009.1"/>
</dbReference>
<organism evidence="4 5">
    <name type="scientific">Rubellimicrobium aerolatum</name>
    <dbReference type="NCBI Taxonomy" id="490979"/>
    <lineage>
        <taxon>Bacteria</taxon>
        <taxon>Pseudomonadati</taxon>
        <taxon>Pseudomonadota</taxon>
        <taxon>Alphaproteobacteria</taxon>
        <taxon>Rhodobacterales</taxon>
        <taxon>Roseobacteraceae</taxon>
        <taxon>Rubellimicrobium</taxon>
    </lineage>
</organism>
<proteinExistence type="inferred from homology"/>
<dbReference type="Pfam" id="PF13561">
    <property type="entry name" value="adh_short_C2"/>
    <property type="match status" value="1"/>
</dbReference>
<reference evidence="5" key="1">
    <citation type="journal article" date="2019" name="Int. J. Syst. Evol. Microbiol.">
        <title>The Global Catalogue of Microorganisms (GCM) 10K type strain sequencing project: providing services to taxonomists for standard genome sequencing and annotation.</title>
        <authorList>
            <consortium name="The Broad Institute Genomics Platform"/>
            <consortium name="The Broad Institute Genome Sequencing Center for Infectious Disease"/>
            <person name="Wu L."/>
            <person name="Ma J."/>
        </authorList>
    </citation>
    <scope>NUCLEOTIDE SEQUENCE [LARGE SCALE GENOMIC DNA]</scope>
    <source>
        <strain evidence="5">KACC 11588</strain>
    </source>
</reference>
<sequence>MPDPSTPFDESPRGKGSDKLRGRTAYVTGASSGIGRAVALLFAREGAKVAISYYSDPQDAEETVRRIRELGGEAHAVGMDAGLHEENTRATREAIEWLGGTLDILVCNASMQIVQEDVLDVTPDQARDTLFVNALGYLWTVQAALPHMKAGGSIIGTVSVVAYKGNQQLVDYAMGKGAELALIRSLAAQLAEKGIRVNAVAPGPIWTPFITETMSPDKIATFGQDTPMKRPGQAYELAPAYLYLASEDASYVTGQVIHVNGGTPVGS</sequence>
<dbReference type="PANTHER" id="PTHR48107">
    <property type="entry name" value="NADPH-DEPENDENT ALDEHYDE REDUCTASE-LIKE PROTEIN, CHLOROPLASTIC-RELATED"/>
    <property type="match status" value="1"/>
</dbReference>
<gene>
    <name evidence="4" type="ORF">ACFPOC_15630</name>
</gene>
<evidence type="ECO:0000313" key="4">
    <source>
        <dbReference type="EMBL" id="MFC5567844.1"/>
    </source>
</evidence>
<feature type="compositionally biased region" description="Basic and acidic residues" evidence="3">
    <location>
        <begin position="10"/>
        <end position="21"/>
    </location>
</feature>
<dbReference type="PRINTS" id="PR00081">
    <property type="entry name" value="GDHRDH"/>
</dbReference>
<evidence type="ECO:0000256" key="1">
    <source>
        <dbReference type="ARBA" id="ARBA00006484"/>
    </source>
</evidence>
<dbReference type="EMBL" id="JBHSNA010000020">
    <property type="protein sequence ID" value="MFC5567844.1"/>
    <property type="molecule type" value="Genomic_DNA"/>
</dbReference>
<protein>
    <submittedName>
        <fullName evidence="4">SDR family oxidoreductase</fullName>
    </submittedName>
</protein>
<dbReference type="InterPro" id="IPR036291">
    <property type="entry name" value="NAD(P)-bd_dom_sf"/>
</dbReference>
<keyword evidence="2" id="KW-0560">Oxidoreductase</keyword>
<dbReference type="Gene3D" id="3.40.50.720">
    <property type="entry name" value="NAD(P)-binding Rossmann-like Domain"/>
    <property type="match status" value="1"/>
</dbReference>
<accession>A0ABW0SGM0</accession>
<comment type="caution">
    <text evidence="4">The sequence shown here is derived from an EMBL/GenBank/DDBJ whole genome shotgun (WGS) entry which is preliminary data.</text>
</comment>